<dbReference type="GO" id="GO:0016747">
    <property type="term" value="F:acyltransferase activity, transferring groups other than amino-acyl groups"/>
    <property type="evidence" value="ECO:0007669"/>
    <property type="project" value="InterPro"/>
</dbReference>
<name>A0A2U8E6Y9_9BACT</name>
<dbReference type="KEGG" id="elut:CKA38_09785"/>
<dbReference type="InterPro" id="IPR016181">
    <property type="entry name" value="Acyl_CoA_acyltransferase"/>
</dbReference>
<keyword evidence="3" id="KW-1185">Reference proteome</keyword>
<dbReference type="Proteomes" id="UP000244896">
    <property type="component" value="Chromosome"/>
</dbReference>
<dbReference type="OrthoDB" id="9798081at2"/>
<protein>
    <recommendedName>
        <fullName evidence="1">N-acetyltransferase domain-containing protein</fullName>
    </recommendedName>
</protein>
<evidence type="ECO:0000313" key="2">
    <source>
        <dbReference type="EMBL" id="AWI10627.1"/>
    </source>
</evidence>
<dbReference type="Pfam" id="PF13302">
    <property type="entry name" value="Acetyltransf_3"/>
    <property type="match status" value="1"/>
</dbReference>
<gene>
    <name evidence="2" type="ORF">CKA38_09785</name>
</gene>
<dbReference type="SUPFAM" id="SSF55729">
    <property type="entry name" value="Acyl-CoA N-acyltransferases (Nat)"/>
    <property type="match status" value="1"/>
</dbReference>
<dbReference type="InterPro" id="IPR000182">
    <property type="entry name" value="GNAT_dom"/>
</dbReference>
<dbReference type="AlphaFoldDB" id="A0A2U8E6Y9"/>
<feature type="domain" description="N-acetyltransferase" evidence="1">
    <location>
        <begin position="14"/>
        <end position="189"/>
    </location>
</feature>
<dbReference type="PANTHER" id="PTHR43792">
    <property type="entry name" value="GNAT FAMILY, PUTATIVE (AFU_ORTHOLOGUE AFUA_3G00765)-RELATED-RELATED"/>
    <property type="match status" value="1"/>
</dbReference>
<dbReference type="EMBL" id="CP023004">
    <property type="protein sequence ID" value="AWI10627.1"/>
    <property type="molecule type" value="Genomic_DNA"/>
</dbReference>
<reference evidence="2 3" key="1">
    <citation type="journal article" date="2018" name="Syst. Appl. Microbiol.">
        <title>Ereboglobus luteus gen. nov. sp. nov. from cockroach guts, and new insights into the oxygen relationship of the genera Opitutus and Didymococcus (Verrucomicrobia: Opitutaceae).</title>
        <authorList>
            <person name="Tegtmeier D."/>
            <person name="Belitz A."/>
            <person name="Radek R."/>
            <person name="Heimerl T."/>
            <person name="Brune A."/>
        </authorList>
    </citation>
    <scope>NUCLEOTIDE SEQUENCE [LARGE SCALE GENOMIC DNA]</scope>
    <source>
        <strain evidence="2 3">Ho45</strain>
    </source>
</reference>
<dbReference type="Gene3D" id="3.40.630.30">
    <property type="match status" value="1"/>
</dbReference>
<sequence>MSAPAITELTTPRLRLRQWRDSDREPFFELCRNPRVMEFLMPVDDRAASDVIMDRWAAHITGHGWGFWAVELRETIAGNSAPVFIGSVGLQIPRHPFPFMPCVEVGWRLFPDHWGKGYAIEAARASIDFGFNRLGLSEIVAITTTRNHRSQAVMQRLGMTPGNPPAFRHPSIPHDHPLSEHVLYRLDAVRRESFKTENETARA</sequence>
<accession>A0A2U8E6Y9</accession>
<proteinExistence type="predicted"/>
<dbReference type="InterPro" id="IPR051531">
    <property type="entry name" value="N-acetyltransferase"/>
</dbReference>
<evidence type="ECO:0000259" key="1">
    <source>
        <dbReference type="PROSITE" id="PS51186"/>
    </source>
</evidence>
<dbReference type="PANTHER" id="PTHR43792:SF1">
    <property type="entry name" value="N-ACETYLTRANSFERASE DOMAIN-CONTAINING PROTEIN"/>
    <property type="match status" value="1"/>
</dbReference>
<organism evidence="2 3">
    <name type="scientific">Ereboglobus luteus</name>
    <dbReference type="NCBI Taxonomy" id="1796921"/>
    <lineage>
        <taxon>Bacteria</taxon>
        <taxon>Pseudomonadati</taxon>
        <taxon>Verrucomicrobiota</taxon>
        <taxon>Opitutia</taxon>
        <taxon>Opitutales</taxon>
        <taxon>Opitutaceae</taxon>
        <taxon>Ereboglobus</taxon>
    </lineage>
</organism>
<dbReference type="RefSeq" id="WP_108826530.1">
    <property type="nucleotide sequence ID" value="NZ_CP023004.1"/>
</dbReference>
<dbReference type="PROSITE" id="PS51186">
    <property type="entry name" value="GNAT"/>
    <property type="match status" value="1"/>
</dbReference>
<evidence type="ECO:0000313" key="3">
    <source>
        <dbReference type="Proteomes" id="UP000244896"/>
    </source>
</evidence>